<dbReference type="Proteomes" id="UP000479000">
    <property type="component" value="Unassembled WGS sequence"/>
</dbReference>
<accession>A0A6H5HL90</accession>
<name>A0A6H5HL90_9HEMI</name>
<protein>
    <submittedName>
        <fullName evidence="2">Uncharacterized protein</fullName>
    </submittedName>
</protein>
<evidence type="ECO:0000313" key="1">
    <source>
        <dbReference type="EMBL" id="CAB0018010.1"/>
    </source>
</evidence>
<evidence type="ECO:0000313" key="2">
    <source>
        <dbReference type="EMBL" id="CAB0018011.1"/>
    </source>
</evidence>
<dbReference type="EMBL" id="CADCXU010032180">
    <property type="protein sequence ID" value="CAB0018011.1"/>
    <property type="molecule type" value="Genomic_DNA"/>
</dbReference>
<gene>
    <name evidence="1" type="ORF">NTEN_LOCUS21919</name>
    <name evidence="2" type="ORF">NTEN_LOCUS21920</name>
</gene>
<keyword evidence="3" id="KW-1185">Reference proteome</keyword>
<evidence type="ECO:0000313" key="3">
    <source>
        <dbReference type="Proteomes" id="UP000479000"/>
    </source>
</evidence>
<dbReference type="EMBL" id="CADCXU010032179">
    <property type="protein sequence ID" value="CAB0018010.1"/>
    <property type="molecule type" value="Genomic_DNA"/>
</dbReference>
<proteinExistence type="predicted"/>
<feature type="non-terminal residue" evidence="2">
    <location>
        <position position="66"/>
    </location>
</feature>
<reference evidence="2 3" key="1">
    <citation type="submission" date="2020-02" db="EMBL/GenBank/DDBJ databases">
        <authorList>
            <person name="Ferguson B K."/>
        </authorList>
    </citation>
    <scope>NUCLEOTIDE SEQUENCE [LARGE SCALE GENOMIC DNA]</scope>
</reference>
<sequence>MNPPKLSSFLDRLLFDVVSPEQLKFRFKLERKQKSIFPFSHIFPIRTNVPLDTRIRNRGNPNNNIW</sequence>
<organism evidence="2 3">
    <name type="scientific">Nesidiocoris tenuis</name>
    <dbReference type="NCBI Taxonomy" id="355587"/>
    <lineage>
        <taxon>Eukaryota</taxon>
        <taxon>Metazoa</taxon>
        <taxon>Ecdysozoa</taxon>
        <taxon>Arthropoda</taxon>
        <taxon>Hexapoda</taxon>
        <taxon>Insecta</taxon>
        <taxon>Pterygota</taxon>
        <taxon>Neoptera</taxon>
        <taxon>Paraneoptera</taxon>
        <taxon>Hemiptera</taxon>
        <taxon>Heteroptera</taxon>
        <taxon>Panheteroptera</taxon>
        <taxon>Cimicomorpha</taxon>
        <taxon>Miridae</taxon>
        <taxon>Dicyphina</taxon>
        <taxon>Nesidiocoris</taxon>
    </lineage>
</organism>
<dbReference type="AlphaFoldDB" id="A0A6H5HL90"/>